<dbReference type="SMART" id="SM00649">
    <property type="entry name" value="RL11"/>
    <property type="match status" value="1"/>
</dbReference>
<name>A0A1H3KF04_9RHOB</name>
<evidence type="ECO:0000313" key="13">
    <source>
        <dbReference type="Proteomes" id="UP000199286"/>
    </source>
</evidence>
<dbReference type="PANTHER" id="PTHR11661:SF1">
    <property type="entry name" value="LARGE RIBOSOMAL SUBUNIT PROTEIN UL11M"/>
    <property type="match status" value="1"/>
</dbReference>
<dbReference type="Gene3D" id="1.10.10.250">
    <property type="entry name" value="Ribosomal protein L11, C-terminal domain"/>
    <property type="match status" value="1"/>
</dbReference>
<dbReference type="GO" id="GO:0022625">
    <property type="term" value="C:cytosolic large ribosomal subunit"/>
    <property type="evidence" value="ECO:0007669"/>
    <property type="project" value="TreeGrafter"/>
</dbReference>
<dbReference type="FunFam" id="3.30.1550.10:FF:000005">
    <property type="entry name" value="50S ribosomal protein L11"/>
    <property type="match status" value="1"/>
</dbReference>
<dbReference type="Gene3D" id="3.30.1550.10">
    <property type="entry name" value="Ribosomal protein L11/L12, N-terminal domain"/>
    <property type="match status" value="1"/>
</dbReference>
<dbReference type="EMBL" id="FNPF01000009">
    <property type="protein sequence ID" value="SDY50599.1"/>
    <property type="molecule type" value="Genomic_DNA"/>
</dbReference>
<evidence type="ECO:0000256" key="7">
    <source>
        <dbReference type="HAMAP-Rule" id="MF_00736"/>
    </source>
</evidence>
<comment type="similarity">
    <text evidence="1 7 8">Belongs to the universal ribosomal protein uL11 family.</text>
</comment>
<dbReference type="SUPFAM" id="SSF54747">
    <property type="entry name" value="Ribosomal L11/L12e N-terminal domain"/>
    <property type="match status" value="1"/>
</dbReference>
<dbReference type="NCBIfam" id="TIGR01632">
    <property type="entry name" value="L11_bact"/>
    <property type="match status" value="1"/>
</dbReference>
<feature type="domain" description="Large ribosomal subunit protein uL11 N-terminal" evidence="11">
    <location>
        <begin position="9"/>
        <end position="67"/>
    </location>
</feature>
<evidence type="ECO:0000256" key="8">
    <source>
        <dbReference type="RuleBase" id="RU003978"/>
    </source>
</evidence>
<dbReference type="GO" id="GO:0070180">
    <property type="term" value="F:large ribosomal subunit rRNA binding"/>
    <property type="evidence" value="ECO:0007669"/>
    <property type="project" value="UniProtKB-UniRule"/>
</dbReference>
<gene>
    <name evidence="7" type="primary">rplK</name>
    <name evidence="12" type="ORF">SAMN05444340_10993</name>
</gene>
<dbReference type="HAMAP" id="MF_00736">
    <property type="entry name" value="Ribosomal_uL11"/>
    <property type="match status" value="1"/>
</dbReference>
<feature type="domain" description="Large ribosomal subunit protein uL11 C-terminal" evidence="10">
    <location>
        <begin position="72"/>
        <end position="148"/>
    </location>
</feature>
<dbReference type="CDD" id="cd00349">
    <property type="entry name" value="Ribosomal_L11"/>
    <property type="match status" value="1"/>
</dbReference>
<keyword evidence="6 7" id="KW-0687">Ribonucleoprotein</keyword>
<dbReference type="GO" id="GO:0006412">
    <property type="term" value="P:translation"/>
    <property type="evidence" value="ECO:0007669"/>
    <property type="project" value="UniProtKB-UniRule"/>
</dbReference>
<keyword evidence="4 7" id="KW-0694">RNA-binding</keyword>
<dbReference type="InterPro" id="IPR036796">
    <property type="entry name" value="Ribosomal_uL11_N_sf"/>
</dbReference>
<evidence type="ECO:0000256" key="5">
    <source>
        <dbReference type="ARBA" id="ARBA00022980"/>
    </source>
</evidence>
<evidence type="ECO:0000256" key="4">
    <source>
        <dbReference type="ARBA" id="ARBA00022884"/>
    </source>
</evidence>
<keyword evidence="5 7" id="KW-0689">Ribosomal protein</keyword>
<dbReference type="SUPFAM" id="SSF46906">
    <property type="entry name" value="Ribosomal protein L11, C-terminal domain"/>
    <property type="match status" value="1"/>
</dbReference>
<keyword evidence="3 7" id="KW-0699">rRNA-binding</keyword>
<dbReference type="InterPro" id="IPR006519">
    <property type="entry name" value="Ribosomal_uL11_bac-typ"/>
</dbReference>
<dbReference type="InterPro" id="IPR036769">
    <property type="entry name" value="Ribosomal_uL11_C_sf"/>
</dbReference>
<keyword evidence="2 7" id="KW-0488">Methylation</keyword>
<dbReference type="InterPro" id="IPR000911">
    <property type="entry name" value="Ribosomal_uL11"/>
</dbReference>
<evidence type="ECO:0000256" key="1">
    <source>
        <dbReference type="ARBA" id="ARBA00010537"/>
    </source>
</evidence>
<evidence type="ECO:0000256" key="6">
    <source>
        <dbReference type="ARBA" id="ARBA00023274"/>
    </source>
</evidence>
<comment type="PTM">
    <text evidence="7 9">One or more lysine residues are methylated.</text>
</comment>
<comment type="subunit">
    <text evidence="7">Part of the ribosomal stalk of the 50S ribosomal subunit. Interacts with L10 and the large rRNA to form the base of the stalk. L10 forms an elongated spine to which L12 dimers bind in a sequential fashion forming a multimeric L10(L12)X complex.</text>
</comment>
<sequence>MAKKLAGKMKLQIPAGKANPSPPVGPALGQRGINIMEFCKAFNAKTQEMEPGAPCPTEITYYQDKSFTMDIKTPPASYYLKKAAGLKPVGKRNRPRGAVLPGRETIATVTTKQVREIAEAKMRDLSATDVEQAMKIILGSAKSMGIEVKG</sequence>
<evidence type="ECO:0000256" key="9">
    <source>
        <dbReference type="RuleBase" id="RU003979"/>
    </source>
</evidence>
<dbReference type="AlphaFoldDB" id="A0A1H3KF04"/>
<dbReference type="GO" id="GO:0003735">
    <property type="term" value="F:structural constituent of ribosome"/>
    <property type="evidence" value="ECO:0007669"/>
    <property type="project" value="InterPro"/>
</dbReference>
<dbReference type="Proteomes" id="UP000199286">
    <property type="component" value="Unassembled WGS sequence"/>
</dbReference>
<evidence type="ECO:0000313" key="12">
    <source>
        <dbReference type="EMBL" id="SDY50599.1"/>
    </source>
</evidence>
<proteinExistence type="inferred from homology"/>
<protein>
    <recommendedName>
        <fullName evidence="7">Large ribosomal subunit protein uL11</fullName>
    </recommendedName>
</protein>
<evidence type="ECO:0000259" key="10">
    <source>
        <dbReference type="Pfam" id="PF00298"/>
    </source>
</evidence>
<evidence type="ECO:0000259" key="11">
    <source>
        <dbReference type="Pfam" id="PF03946"/>
    </source>
</evidence>
<dbReference type="PANTHER" id="PTHR11661">
    <property type="entry name" value="60S RIBOSOMAL PROTEIN L12"/>
    <property type="match status" value="1"/>
</dbReference>
<comment type="function">
    <text evidence="7 9">Forms part of the ribosomal stalk which helps the ribosome interact with GTP-bound translation factors.</text>
</comment>
<dbReference type="OrthoDB" id="9802408at2"/>
<dbReference type="Pfam" id="PF00298">
    <property type="entry name" value="Ribosomal_L11"/>
    <property type="match status" value="1"/>
</dbReference>
<evidence type="ECO:0000256" key="3">
    <source>
        <dbReference type="ARBA" id="ARBA00022730"/>
    </source>
</evidence>
<dbReference type="InterPro" id="IPR020784">
    <property type="entry name" value="Ribosomal_uL11_N"/>
</dbReference>
<organism evidence="12 13">
    <name type="scientific">Citreimonas salinaria</name>
    <dbReference type="NCBI Taxonomy" id="321339"/>
    <lineage>
        <taxon>Bacteria</taxon>
        <taxon>Pseudomonadati</taxon>
        <taxon>Pseudomonadota</taxon>
        <taxon>Alphaproteobacteria</taxon>
        <taxon>Rhodobacterales</taxon>
        <taxon>Roseobacteraceae</taxon>
        <taxon>Citreimonas</taxon>
    </lineage>
</organism>
<dbReference type="Pfam" id="PF03946">
    <property type="entry name" value="Ribosomal_L11_N"/>
    <property type="match status" value="1"/>
</dbReference>
<dbReference type="STRING" id="321339.SAMN05444340_10993"/>
<accession>A0A1H3KF04</accession>
<dbReference type="PROSITE" id="PS00359">
    <property type="entry name" value="RIBOSOMAL_L11"/>
    <property type="match status" value="1"/>
</dbReference>
<keyword evidence="13" id="KW-1185">Reference proteome</keyword>
<reference evidence="12 13" key="1">
    <citation type="submission" date="2016-10" db="EMBL/GenBank/DDBJ databases">
        <authorList>
            <person name="de Groot N.N."/>
        </authorList>
    </citation>
    <scope>NUCLEOTIDE SEQUENCE [LARGE SCALE GENOMIC DNA]</scope>
    <source>
        <strain evidence="12 13">DSM 26880</strain>
    </source>
</reference>
<evidence type="ECO:0000256" key="2">
    <source>
        <dbReference type="ARBA" id="ARBA00022481"/>
    </source>
</evidence>
<dbReference type="RefSeq" id="WP_089883704.1">
    <property type="nucleotide sequence ID" value="NZ_FNPF01000009.1"/>
</dbReference>
<dbReference type="InterPro" id="IPR020783">
    <property type="entry name" value="Ribosomal_uL11_C"/>
</dbReference>
<dbReference type="InterPro" id="IPR020785">
    <property type="entry name" value="Ribosomal_uL11_CS"/>
</dbReference>